<comment type="caution">
    <text evidence="10">The sequence shown here is derived from an EMBL/GenBank/DDBJ whole genome shotgun (WGS) entry which is preliminary data.</text>
</comment>
<dbReference type="PANTHER" id="PTHR22951">
    <property type="entry name" value="CLATHRIN ASSEMBLY PROTEIN"/>
    <property type="match status" value="1"/>
</dbReference>
<comment type="subcellular location">
    <subcellularLocation>
        <location evidence="1">Cytoplasmic vesicle</location>
        <location evidence="1">Clathrin-coated vesicle</location>
    </subcellularLocation>
    <subcellularLocation>
        <location evidence="2">Golgi apparatus</location>
    </subcellularLocation>
    <subcellularLocation>
        <location evidence="3">Membrane</location>
        <location evidence="3">Clathrin-coated pit</location>
    </subcellularLocation>
</comment>
<evidence type="ECO:0000256" key="5">
    <source>
        <dbReference type="ARBA" id="ARBA00023034"/>
    </source>
</evidence>
<keyword evidence="7" id="KW-0168">Coated pit</keyword>
<dbReference type="GO" id="GO:0005546">
    <property type="term" value="F:phosphatidylinositol-4,5-bisphosphate binding"/>
    <property type="evidence" value="ECO:0007669"/>
    <property type="project" value="TreeGrafter"/>
</dbReference>
<dbReference type="InterPro" id="IPR008942">
    <property type="entry name" value="ENTH_VHS"/>
</dbReference>
<dbReference type="Gene3D" id="1.25.40.90">
    <property type="match status" value="1"/>
</dbReference>
<dbReference type="InterPro" id="IPR048050">
    <property type="entry name" value="ANTH_N_plant"/>
</dbReference>
<dbReference type="PROSITE" id="PS50942">
    <property type="entry name" value="ENTH"/>
    <property type="match status" value="1"/>
</dbReference>
<evidence type="ECO:0000256" key="2">
    <source>
        <dbReference type="ARBA" id="ARBA00004555"/>
    </source>
</evidence>
<dbReference type="GO" id="GO:0005905">
    <property type="term" value="C:clathrin-coated pit"/>
    <property type="evidence" value="ECO:0007669"/>
    <property type="project" value="UniProtKB-SubCell"/>
</dbReference>
<dbReference type="OrthoDB" id="44015at2759"/>
<evidence type="ECO:0000259" key="9">
    <source>
        <dbReference type="PROSITE" id="PS50942"/>
    </source>
</evidence>
<feature type="domain" description="ENTH" evidence="9">
    <location>
        <begin position="29"/>
        <end position="166"/>
    </location>
</feature>
<keyword evidence="4" id="KW-0254">Endocytosis</keyword>
<evidence type="ECO:0000256" key="8">
    <source>
        <dbReference type="ARBA" id="ARBA00023329"/>
    </source>
</evidence>
<organism evidence="10 11">
    <name type="scientific">Adiantum capillus-veneris</name>
    <name type="common">Maidenhair fern</name>
    <dbReference type="NCBI Taxonomy" id="13818"/>
    <lineage>
        <taxon>Eukaryota</taxon>
        <taxon>Viridiplantae</taxon>
        <taxon>Streptophyta</taxon>
        <taxon>Embryophyta</taxon>
        <taxon>Tracheophyta</taxon>
        <taxon>Polypodiopsida</taxon>
        <taxon>Polypodiidae</taxon>
        <taxon>Polypodiales</taxon>
        <taxon>Pteridineae</taxon>
        <taxon>Pteridaceae</taxon>
        <taxon>Vittarioideae</taxon>
        <taxon>Adiantum</taxon>
    </lineage>
</organism>
<dbReference type="GO" id="GO:0005545">
    <property type="term" value="F:1-phosphatidylinositol binding"/>
    <property type="evidence" value="ECO:0007669"/>
    <property type="project" value="TreeGrafter"/>
</dbReference>
<dbReference type="Proteomes" id="UP000886520">
    <property type="component" value="Chromosome 18"/>
</dbReference>
<dbReference type="InterPro" id="IPR011417">
    <property type="entry name" value="ANTH_dom"/>
</dbReference>
<dbReference type="GO" id="GO:0032050">
    <property type="term" value="F:clathrin heavy chain binding"/>
    <property type="evidence" value="ECO:0007669"/>
    <property type="project" value="TreeGrafter"/>
</dbReference>
<dbReference type="GO" id="GO:0006900">
    <property type="term" value="P:vesicle budding from membrane"/>
    <property type="evidence" value="ECO:0007669"/>
    <property type="project" value="TreeGrafter"/>
</dbReference>
<dbReference type="GO" id="GO:0005794">
    <property type="term" value="C:Golgi apparatus"/>
    <property type="evidence" value="ECO:0007669"/>
    <property type="project" value="UniProtKB-SubCell"/>
</dbReference>
<sequence length="359" mass="41155">MAGWIKKRIKLQEFMGLMKDQVSLGRAMAKAGQFSQIDLAVLRATGHEEHIVEEETVKAVLEVGGGSRMRVSHCIRFIMDRLNKTHSWIVALKCLLLIHKCLHEGGFMFQDQLSIHPSTGGHNYLNLSKFRDTSSAFTWATSAWVRWYARFIEQWIQTSRSMGTFLDLKKEDKSLHRERLMSLASSQLVKEMINLEELLHEGAGWEAEDFVMEHVLVKKAIGLITKTTGKAYRELKSQFEEVTERISTLVRPEALALLDVCERLSEDSMSLLQLFETGESICNDGASGHIVYTYFELQKLKETLRHASLHNLSASPQHTYLEQGHSQMWKSARWERIAISNLGIRDTRKGFSFSEFDFN</sequence>
<keyword evidence="8" id="KW-0968">Cytoplasmic vesicle</keyword>
<protein>
    <recommendedName>
        <fullName evidence="9">ENTH domain-containing protein</fullName>
    </recommendedName>
</protein>
<dbReference type="InterPro" id="IPR045192">
    <property type="entry name" value="AP180-like"/>
</dbReference>
<evidence type="ECO:0000256" key="6">
    <source>
        <dbReference type="ARBA" id="ARBA00023136"/>
    </source>
</evidence>
<accession>A0A9D4UFR8</accession>
<evidence type="ECO:0000313" key="10">
    <source>
        <dbReference type="EMBL" id="KAI5066663.1"/>
    </source>
</evidence>
<dbReference type="GO" id="GO:0000149">
    <property type="term" value="F:SNARE binding"/>
    <property type="evidence" value="ECO:0007669"/>
    <property type="project" value="TreeGrafter"/>
</dbReference>
<dbReference type="SUPFAM" id="SSF48464">
    <property type="entry name" value="ENTH/VHS domain"/>
    <property type="match status" value="1"/>
</dbReference>
<gene>
    <name evidence="10" type="ORF">GOP47_0019287</name>
</gene>
<dbReference type="EMBL" id="JABFUD020000018">
    <property type="protein sequence ID" value="KAI5066663.1"/>
    <property type="molecule type" value="Genomic_DNA"/>
</dbReference>
<proteinExistence type="predicted"/>
<dbReference type="GO" id="GO:0072583">
    <property type="term" value="P:clathrin-dependent endocytosis"/>
    <property type="evidence" value="ECO:0007669"/>
    <property type="project" value="InterPro"/>
</dbReference>
<keyword evidence="5" id="KW-0333">Golgi apparatus</keyword>
<dbReference type="PANTHER" id="PTHR22951:SF76">
    <property type="entry name" value="OS09G0468150 PROTEIN"/>
    <property type="match status" value="1"/>
</dbReference>
<dbReference type="Pfam" id="PF07651">
    <property type="entry name" value="ANTH"/>
    <property type="match status" value="1"/>
</dbReference>
<dbReference type="InterPro" id="IPR013809">
    <property type="entry name" value="ENTH"/>
</dbReference>
<dbReference type="SMART" id="SM00273">
    <property type="entry name" value="ENTH"/>
    <property type="match status" value="1"/>
</dbReference>
<keyword evidence="11" id="KW-1185">Reference proteome</keyword>
<keyword evidence="6" id="KW-0472">Membrane</keyword>
<dbReference type="GO" id="GO:0030136">
    <property type="term" value="C:clathrin-coated vesicle"/>
    <property type="evidence" value="ECO:0007669"/>
    <property type="project" value="UniProtKB-SubCell"/>
</dbReference>
<reference evidence="10" key="1">
    <citation type="submission" date="2021-01" db="EMBL/GenBank/DDBJ databases">
        <title>Adiantum capillus-veneris genome.</title>
        <authorList>
            <person name="Fang Y."/>
            <person name="Liao Q."/>
        </authorList>
    </citation>
    <scope>NUCLEOTIDE SEQUENCE</scope>
    <source>
        <strain evidence="10">H3</strain>
        <tissue evidence="10">Leaf</tissue>
    </source>
</reference>
<evidence type="ECO:0000256" key="7">
    <source>
        <dbReference type="ARBA" id="ARBA00023176"/>
    </source>
</evidence>
<evidence type="ECO:0000313" key="11">
    <source>
        <dbReference type="Proteomes" id="UP000886520"/>
    </source>
</evidence>
<dbReference type="CDD" id="cd16987">
    <property type="entry name" value="ANTH_N_AP180_plant"/>
    <property type="match status" value="1"/>
</dbReference>
<name>A0A9D4UFR8_ADICA</name>
<dbReference type="AlphaFoldDB" id="A0A9D4UFR8"/>
<dbReference type="GO" id="GO:0048268">
    <property type="term" value="P:clathrin coat assembly"/>
    <property type="evidence" value="ECO:0007669"/>
    <property type="project" value="InterPro"/>
</dbReference>
<evidence type="ECO:0000256" key="1">
    <source>
        <dbReference type="ARBA" id="ARBA00004132"/>
    </source>
</evidence>
<evidence type="ECO:0000256" key="3">
    <source>
        <dbReference type="ARBA" id="ARBA00004600"/>
    </source>
</evidence>
<evidence type="ECO:0000256" key="4">
    <source>
        <dbReference type="ARBA" id="ARBA00022583"/>
    </source>
</evidence>